<evidence type="ECO:0000259" key="1">
    <source>
        <dbReference type="Pfam" id="PF01408"/>
    </source>
</evidence>
<dbReference type="InterPro" id="IPR000683">
    <property type="entry name" value="Gfo/Idh/MocA-like_OxRdtase_N"/>
</dbReference>
<dbReference type="OrthoDB" id="9801953at2"/>
<dbReference type="PANTHER" id="PTHR43708:SF3">
    <property type="entry name" value="OXIDOREDUCTASE"/>
    <property type="match status" value="1"/>
</dbReference>
<accession>A0A1T4LR68</accession>
<proteinExistence type="predicted"/>
<dbReference type="RefSeq" id="WP_078925087.1">
    <property type="nucleotide sequence ID" value="NZ_FUXB01000003.1"/>
</dbReference>
<dbReference type="Pfam" id="PF01408">
    <property type="entry name" value="GFO_IDH_MocA"/>
    <property type="match status" value="1"/>
</dbReference>
<evidence type="ECO:0000313" key="4">
    <source>
        <dbReference type="Proteomes" id="UP000190834"/>
    </source>
</evidence>
<dbReference type="Proteomes" id="UP000190834">
    <property type="component" value="Unassembled WGS sequence"/>
</dbReference>
<protein>
    <submittedName>
        <fullName evidence="3">Predicted dehydrogenase</fullName>
    </submittedName>
</protein>
<dbReference type="SUPFAM" id="SSF55347">
    <property type="entry name" value="Glyceraldehyde-3-phosphate dehydrogenase-like, C-terminal domain"/>
    <property type="match status" value="1"/>
</dbReference>
<dbReference type="GeneID" id="70582084"/>
<dbReference type="Gene3D" id="3.40.50.720">
    <property type="entry name" value="NAD(P)-binding Rossmann-like Domain"/>
    <property type="match status" value="1"/>
</dbReference>
<evidence type="ECO:0000313" key="3">
    <source>
        <dbReference type="EMBL" id="SJZ57185.1"/>
    </source>
</evidence>
<dbReference type="InterPro" id="IPR051317">
    <property type="entry name" value="Gfo/Idh/MocA_oxidoreduct"/>
</dbReference>
<feature type="domain" description="Gfo/Idh/MocA-like oxidoreductase C-terminal" evidence="2">
    <location>
        <begin position="154"/>
        <end position="389"/>
    </location>
</feature>
<dbReference type="STRING" id="1123491.SAMN02745782_00704"/>
<dbReference type="InterPro" id="IPR004104">
    <property type="entry name" value="Gfo/Idh/MocA-like_OxRdtase_C"/>
</dbReference>
<dbReference type="PANTHER" id="PTHR43708">
    <property type="entry name" value="CONSERVED EXPRESSED OXIDOREDUCTASE (EUROFUNG)"/>
    <property type="match status" value="1"/>
</dbReference>
<reference evidence="4" key="1">
    <citation type="submission" date="2017-02" db="EMBL/GenBank/DDBJ databases">
        <authorList>
            <person name="Varghese N."/>
            <person name="Submissions S."/>
        </authorList>
    </citation>
    <scope>NUCLEOTIDE SEQUENCE [LARGE SCALE GENOMIC DNA]</scope>
    <source>
        <strain evidence="4">DSM 19608</strain>
    </source>
</reference>
<name>A0A1T4LR68_VIBCI</name>
<dbReference type="GO" id="GO:0000166">
    <property type="term" value="F:nucleotide binding"/>
    <property type="evidence" value="ECO:0007669"/>
    <property type="project" value="InterPro"/>
</dbReference>
<dbReference type="InterPro" id="IPR036291">
    <property type="entry name" value="NAD(P)-bd_dom_sf"/>
</dbReference>
<dbReference type="EMBL" id="FUXB01000003">
    <property type="protein sequence ID" value="SJZ57185.1"/>
    <property type="molecule type" value="Genomic_DNA"/>
</dbReference>
<keyword evidence="4" id="KW-1185">Reference proteome</keyword>
<organism evidence="3 4">
    <name type="scientific">Vibrio cincinnatiensis DSM 19608</name>
    <dbReference type="NCBI Taxonomy" id="1123491"/>
    <lineage>
        <taxon>Bacteria</taxon>
        <taxon>Pseudomonadati</taxon>
        <taxon>Pseudomonadota</taxon>
        <taxon>Gammaproteobacteria</taxon>
        <taxon>Vibrionales</taxon>
        <taxon>Vibrionaceae</taxon>
        <taxon>Vibrio</taxon>
    </lineage>
</organism>
<dbReference type="AlphaFoldDB" id="A0A1T4LR68"/>
<feature type="domain" description="Gfo/Idh/MocA-like oxidoreductase N-terminal" evidence="1">
    <location>
        <begin position="12"/>
        <end position="141"/>
    </location>
</feature>
<sequence>MFNEEQRFEHPIRWGMVGGGRGSQIGYSHRNAALRDGLFTLVAGAFDIDAQRCQDFGKQIGLDPERCYSSYQTLFEQEAKREDGIQAVSIATPNATHYEICKAALQAGLHVVCEKPITFTSEEAEELKSIAKAKNRVIGVMYGYTGFPMVHQAREMVERGDLGEIRVVTMQFAHGFHNIEHEKDNPSLKWRVRPEVSGPTYVIGDIGTHVFYLCEMMTGLKVDRLTCMRQSFIPSRAPLEDNAHVMMEFEGGAVGTLWASAVNAGSMHQQKIRIVGEKASIEWWDEHPNQLRYEIQGEPVRILDRDMDYLYKEVASVAFNRIGGGHAEGYFESWANLYHRFALVMNAVDHGDKQTTQTMWYPGIEAGINGVRLCEKCVESADNHSIWVNFN</sequence>
<evidence type="ECO:0000259" key="2">
    <source>
        <dbReference type="Pfam" id="PF02894"/>
    </source>
</evidence>
<gene>
    <name evidence="3" type="ORF">SAMN02745782_00704</name>
</gene>
<dbReference type="Gene3D" id="3.30.360.10">
    <property type="entry name" value="Dihydrodipicolinate Reductase, domain 2"/>
    <property type="match status" value="1"/>
</dbReference>
<dbReference type="Pfam" id="PF02894">
    <property type="entry name" value="GFO_IDH_MocA_C"/>
    <property type="match status" value="1"/>
</dbReference>
<dbReference type="SUPFAM" id="SSF51735">
    <property type="entry name" value="NAD(P)-binding Rossmann-fold domains"/>
    <property type="match status" value="1"/>
</dbReference>